<reference evidence="1" key="1">
    <citation type="submission" date="2020-05" db="EMBL/GenBank/DDBJ databases">
        <title>Phylogenomic resolution of chytrid fungi.</title>
        <authorList>
            <person name="Stajich J.E."/>
            <person name="Amses K."/>
            <person name="Simmons R."/>
            <person name="Seto K."/>
            <person name="Myers J."/>
            <person name="Bonds A."/>
            <person name="Quandt C.A."/>
            <person name="Barry K."/>
            <person name="Liu P."/>
            <person name="Grigoriev I."/>
            <person name="Longcore J.E."/>
            <person name="James T.Y."/>
        </authorList>
    </citation>
    <scope>NUCLEOTIDE SEQUENCE</scope>
    <source>
        <strain evidence="1">PLAUS21</strain>
    </source>
</reference>
<organism evidence="1 2">
    <name type="scientific">Boothiomyces macroporosus</name>
    <dbReference type="NCBI Taxonomy" id="261099"/>
    <lineage>
        <taxon>Eukaryota</taxon>
        <taxon>Fungi</taxon>
        <taxon>Fungi incertae sedis</taxon>
        <taxon>Chytridiomycota</taxon>
        <taxon>Chytridiomycota incertae sedis</taxon>
        <taxon>Chytridiomycetes</taxon>
        <taxon>Rhizophydiales</taxon>
        <taxon>Terramycetaceae</taxon>
        <taxon>Boothiomyces</taxon>
    </lineage>
</organism>
<protein>
    <submittedName>
        <fullName evidence="1">Uncharacterized protein</fullName>
    </submittedName>
</protein>
<name>A0AAD5USP2_9FUNG</name>
<dbReference type="AlphaFoldDB" id="A0AAD5USP2"/>
<proteinExistence type="predicted"/>
<evidence type="ECO:0000313" key="2">
    <source>
        <dbReference type="Proteomes" id="UP001210925"/>
    </source>
</evidence>
<comment type="caution">
    <text evidence="1">The sequence shown here is derived from an EMBL/GenBank/DDBJ whole genome shotgun (WGS) entry which is preliminary data.</text>
</comment>
<gene>
    <name evidence="1" type="ORF">HK103_000110</name>
</gene>
<dbReference type="Proteomes" id="UP001210925">
    <property type="component" value="Unassembled WGS sequence"/>
</dbReference>
<accession>A0AAD5USP2</accession>
<evidence type="ECO:0000313" key="1">
    <source>
        <dbReference type="EMBL" id="KAJ3262581.1"/>
    </source>
</evidence>
<sequence>MVVKRKLSNASVYRPKFPKLLCKASDIEQNNLLYQQLIMHRDSIEKSIPFLDPIGIRFFSDALMHLSQAAQPGSLIYQEIMQLQEFVNDLLLYN</sequence>
<dbReference type="EMBL" id="JADGKB010000001">
    <property type="protein sequence ID" value="KAJ3262581.1"/>
    <property type="molecule type" value="Genomic_DNA"/>
</dbReference>
<keyword evidence="2" id="KW-1185">Reference proteome</keyword>